<feature type="transmembrane region" description="Helical" evidence="6">
    <location>
        <begin position="112"/>
        <end position="136"/>
    </location>
</feature>
<dbReference type="Proteomes" id="UP001153321">
    <property type="component" value="Chromosome 18"/>
</dbReference>
<dbReference type="Pfam" id="PF00083">
    <property type="entry name" value="Sugar_tr"/>
    <property type="match status" value="1"/>
</dbReference>
<dbReference type="SUPFAM" id="SSF103473">
    <property type="entry name" value="MFS general substrate transporter"/>
    <property type="match status" value="1"/>
</dbReference>
<feature type="transmembrane region" description="Helical" evidence="6">
    <location>
        <begin position="340"/>
        <end position="361"/>
    </location>
</feature>
<evidence type="ECO:0008006" key="9">
    <source>
        <dbReference type="Google" id="ProtNLM"/>
    </source>
</evidence>
<evidence type="ECO:0000256" key="1">
    <source>
        <dbReference type="ARBA" id="ARBA00004370"/>
    </source>
</evidence>
<dbReference type="InterPro" id="IPR050549">
    <property type="entry name" value="MFS_Trehalose_Transporter"/>
</dbReference>
<feature type="transmembrane region" description="Helical" evidence="6">
    <location>
        <begin position="267"/>
        <end position="290"/>
    </location>
</feature>
<dbReference type="PANTHER" id="PTHR48021:SF1">
    <property type="entry name" value="GH07001P-RELATED"/>
    <property type="match status" value="1"/>
</dbReference>
<dbReference type="Gene3D" id="1.20.1250.20">
    <property type="entry name" value="MFS general substrate transporter like domains"/>
    <property type="match status" value="1"/>
</dbReference>
<evidence type="ECO:0000313" key="8">
    <source>
        <dbReference type="Proteomes" id="UP001153321"/>
    </source>
</evidence>
<feature type="transmembrane region" description="Helical" evidence="6">
    <location>
        <begin position="302"/>
        <end position="328"/>
    </location>
</feature>
<feature type="transmembrane region" description="Helical" evidence="6">
    <location>
        <begin position="373"/>
        <end position="392"/>
    </location>
</feature>
<dbReference type="InterPro" id="IPR005828">
    <property type="entry name" value="MFS_sugar_transport-like"/>
</dbReference>
<evidence type="ECO:0000313" key="7">
    <source>
        <dbReference type="EMBL" id="CAH1638895.1"/>
    </source>
</evidence>
<dbReference type="AlphaFoldDB" id="A0A9P0I342"/>
<evidence type="ECO:0000256" key="5">
    <source>
        <dbReference type="SAM" id="MobiDB-lite"/>
    </source>
</evidence>
<dbReference type="EMBL" id="LR824549">
    <property type="protein sequence ID" value="CAH1638895.1"/>
    <property type="molecule type" value="Genomic_DNA"/>
</dbReference>
<feature type="transmembrane region" description="Helical" evidence="6">
    <location>
        <begin position="236"/>
        <end position="260"/>
    </location>
</feature>
<keyword evidence="3 6" id="KW-1133">Transmembrane helix</keyword>
<dbReference type="PANTHER" id="PTHR48021">
    <property type="match status" value="1"/>
</dbReference>
<organism evidence="7 8">
    <name type="scientific">Spodoptera littoralis</name>
    <name type="common">Egyptian cotton leafworm</name>
    <dbReference type="NCBI Taxonomy" id="7109"/>
    <lineage>
        <taxon>Eukaryota</taxon>
        <taxon>Metazoa</taxon>
        <taxon>Ecdysozoa</taxon>
        <taxon>Arthropoda</taxon>
        <taxon>Hexapoda</taxon>
        <taxon>Insecta</taxon>
        <taxon>Pterygota</taxon>
        <taxon>Neoptera</taxon>
        <taxon>Endopterygota</taxon>
        <taxon>Lepidoptera</taxon>
        <taxon>Glossata</taxon>
        <taxon>Ditrysia</taxon>
        <taxon>Noctuoidea</taxon>
        <taxon>Noctuidae</taxon>
        <taxon>Amphipyrinae</taxon>
        <taxon>Spodoptera</taxon>
    </lineage>
</organism>
<dbReference type="GO" id="GO:0016020">
    <property type="term" value="C:membrane"/>
    <property type="evidence" value="ECO:0007669"/>
    <property type="project" value="UniProtKB-SubCell"/>
</dbReference>
<evidence type="ECO:0000256" key="3">
    <source>
        <dbReference type="ARBA" id="ARBA00022989"/>
    </source>
</evidence>
<reference evidence="7" key="1">
    <citation type="submission" date="2022-02" db="EMBL/GenBank/DDBJ databases">
        <authorList>
            <person name="King R."/>
        </authorList>
    </citation>
    <scope>NUCLEOTIDE SEQUENCE</scope>
</reference>
<evidence type="ECO:0000256" key="6">
    <source>
        <dbReference type="SAM" id="Phobius"/>
    </source>
</evidence>
<accession>A0A9P0I342</accession>
<keyword evidence="4 6" id="KW-0472">Membrane</keyword>
<proteinExistence type="predicted"/>
<keyword evidence="8" id="KW-1185">Reference proteome</keyword>
<comment type="subcellular location">
    <subcellularLocation>
        <location evidence="1">Membrane</location>
    </subcellularLocation>
</comment>
<evidence type="ECO:0000256" key="2">
    <source>
        <dbReference type="ARBA" id="ARBA00022692"/>
    </source>
</evidence>
<sequence>MPRIGALCNINVLFKKQENTWTQGQEPHDDIGSYDYDKQDQQGSPKVLDEKAAAIKKVYFYDGAVRQYAAGLAGELGALSAGSNLGWSAPIMVKLDAHYGGYSFPITRAEGYWMAAVIALGAACACYPIGFIMDAVGQSPKYLVMKGRYADARAALVKLRGSKHDVDRELHEIIEKEYTLRKKKAKHPSYFSRLKHRPARRTMLICFTLMLFQQLAGFGIVVMSAPRVFALAGVPLPWTITTLILVSNHLVATVFATLLIDRVGRRFLLLLSAMLMCICGSTIGTVFWLQEILDIQKTVFKYITSVPIVCIFVFVYAYALGFGSIPWLMASELCRMDIKAFVTATAATISWFLVFVSNSTVHRLLRIVAIYKMFWIYASFTFTAFFFVYFVVPETKDLSIADIQHLLRLPIGHTQTRKGPAWSVTLREKR</sequence>
<feature type="transmembrane region" description="Helical" evidence="6">
    <location>
        <begin position="202"/>
        <end position="224"/>
    </location>
</feature>
<evidence type="ECO:0000256" key="4">
    <source>
        <dbReference type="ARBA" id="ARBA00023136"/>
    </source>
</evidence>
<dbReference type="InterPro" id="IPR036259">
    <property type="entry name" value="MFS_trans_sf"/>
</dbReference>
<name>A0A9P0I342_SPOLI</name>
<keyword evidence="2 6" id="KW-0812">Transmembrane</keyword>
<dbReference type="GO" id="GO:0022857">
    <property type="term" value="F:transmembrane transporter activity"/>
    <property type="evidence" value="ECO:0007669"/>
    <property type="project" value="InterPro"/>
</dbReference>
<feature type="compositionally biased region" description="Basic and acidic residues" evidence="5">
    <location>
        <begin position="26"/>
        <end position="40"/>
    </location>
</feature>
<gene>
    <name evidence="7" type="ORF">SPLIT_LOCUS4253</name>
</gene>
<feature type="region of interest" description="Disordered" evidence="5">
    <location>
        <begin position="21"/>
        <end position="42"/>
    </location>
</feature>
<protein>
    <recommendedName>
        <fullName evidence="9">Major facilitator superfamily (MFS) profile domain-containing protein</fullName>
    </recommendedName>
</protein>